<proteinExistence type="predicted"/>
<keyword evidence="2" id="KW-1185">Reference proteome</keyword>
<sequence length="107" mass="11992">MMDSKSRSELNQFGTLSGVRGIGLRNWCTIFVQFKRSVIRISFEASSSRQWITDYLFCPLDLKSSDKDGTLGVFPSHRGAEGTLVDKQLLHFVSGSATIVGHHYLRP</sequence>
<reference evidence="1 2" key="1">
    <citation type="submission" date="2024-01" db="EMBL/GenBank/DDBJ databases">
        <title>The genomes of 5 underutilized Papilionoideae crops provide insights into root nodulation and disease resistanc.</title>
        <authorList>
            <person name="Jiang F."/>
        </authorList>
    </citation>
    <scope>NUCLEOTIDE SEQUENCE [LARGE SCALE GENOMIC DNA]</scope>
    <source>
        <strain evidence="1">LVBAO_FW01</strain>
        <tissue evidence="1">Leaves</tissue>
    </source>
</reference>
<gene>
    <name evidence="1" type="ORF">VNO77_42697</name>
</gene>
<protein>
    <submittedName>
        <fullName evidence="1">Uncharacterized protein</fullName>
    </submittedName>
</protein>
<organism evidence="1 2">
    <name type="scientific">Canavalia gladiata</name>
    <name type="common">Sword bean</name>
    <name type="synonym">Dolichos gladiatus</name>
    <dbReference type="NCBI Taxonomy" id="3824"/>
    <lineage>
        <taxon>Eukaryota</taxon>
        <taxon>Viridiplantae</taxon>
        <taxon>Streptophyta</taxon>
        <taxon>Embryophyta</taxon>
        <taxon>Tracheophyta</taxon>
        <taxon>Spermatophyta</taxon>
        <taxon>Magnoliopsida</taxon>
        <taxon>eudicotyledons</taxon>
        <taxon>Gunneridae</taxon>
        <taxon>Pentapetalae</taxon>
        <taxon>rosids</taxon>
        <taxon>fabids</taxon>
        <taxon>Fabales</taxon>
        <taxon>Fabaceae</taxon>
        <taxon>Papilionoideae</taxon>
        <taxon>50 kb inversion clade</taxon>
        <taxon>NPAAA clade</taxon>
        <taxon>indigoferoid/millettioid clade</taxon>
        <taxon>Phaseoleae</taxon>
        <taxon>Canavalia</taxon>
    </lineage>
</organism>
<evidence type="ECO:0000313" key="1">
    <source>
        <dbReference type="EMBL" id="KAK7304808.1"/>
    </source>
</evidence>
<accession>A0AAN9JTD5</accession>
<evidence type="ECO:0000313" key="2">
    <source>
        <dbReference type="Proteomes" id="UP001367508"/>
    </source>
</evidence>
<dbReference type="EMBL" id="JAYMYQ010000011">
    <property type="protein sequence ID" value="KAK7304808.1"/>
    <property type="molecule type" value="Genomic_DNA"/>
</dbReference>
<dbReference type="AlphaFoldDB" id="A0AAN9JTD5"/>
<comment type="caution">
    <text evidence="1">The sequence shown here is derived from an EMBL/GenBank/DDBJ whole genome shotgun (WGS) entry which is preliminary data.</text>
</comment>
<dbReference type="Proteomes" id="UP001367508">
    <property type="component" value="Unassembled WGS sequence"/>
</dbReference>
<name>A0AAN9JTD5_CANGL</name>